<evidence type="ECO:0000256" key="2">
    <source>
        <dbReference type="ARBA" id="ARBA00022676"/>
    </source>
</evidence>
<dbReference type="GO" id="GO:0000139">
    <property type="term" value="C:Golgi membrane"/>
    <property type="evidence" value="ECO:0007669"/>
    <property type="project" value="TreeGrafter"/>
</dbReference>
<dbReference type="AlphaFoldDB" id="A0A7S2WSY7"/>
<keyword evidence="4" id="KW-0472">Membrane</keyword>
<feature type="transmembrane region" description="Helical" evidence="4">
    <location>
        <begin position="25"/>
        <end position="47"/>
    </location>
</feature>
<dbReference type="InterPro" id="IPR008630">
    <property type="entry name" value="Glyco_trans_34"/>
</dbReference>
<dbReference type="InterPro" id="IPR029044">
    <property type="entry name" value="Nucleotide-diphossugar_trans"/>
</dbReference>
<keyword evidence="3" id="KW-0808">Transferase</keyword>
<keyword evidence="4" id="KW-0812">Transmembrane</keyword>
<keyword evidence="4" id="KW-1133">Transmembrane helix</keyword>
<protein>
    <submittedName>
        <fullName evidence="5">Uncharacterized protein</fullName>
    </submittedName>
</protein>
<reference evidence="5" key="1">
    <citation type="submission" date="2021-01" db="EMBL/GenBank/DDBJ databases">
        <authorList>
            <person name="Corre E."/>
            <person name="Pelletier E."/>
            <person name="Niang G."/>
            <person name="Scheremetjew M."/>
            <person name="Finn R."/>
            <person name="Kale V."/>
            <person name="Holt S."/>
            <person name="Cochrane G."/>
            <person name="Meng A."/>
            <person name="Brown T."/>
            <person name="Cohen L."/>
        </authorList>
    </citation>
    <scope>NUCLEOTIDE SEQUENCE</scope>
    <source>
        <strain evidence="5">NY070348D</strain>
    </source>
</reference>
<organism evidence="5">
    <name type="scientific">Mucochytrium quahogii</name>
    <dbReference type="NCBI Taxonomy" id="96639"/>
    <lineage>
        <taxon>Eukaryota</taxon>
        <taxon>Sar</taxon>
        <taxon>Stramenopiles</taxon>
        <taxon>Bigyra</taxon>
        <taxon>Labyrinthulomycetes</taxon>
        <taxon>Thraustochytrida</taxon>
        <taxon>Thraustochytriidae</taxon>
        <taxon>Mucochytrium</taxon>
    </lineage>
</organism>
<evidence type="ECO:0000256" key="4">
    <source>
        <dbReference type="SAM" id="Phobius"/>
    </source>
</evidence>
<name>A0A7S2WSY7_9STRA</name>
<dbReference type="GO" id="GO:0006487">
    <property type="term" value="P:protein N-linked glycosylation"/>
    <property type="evidence" value="ECO:0007669"/>
    <property type="project" value="TreeGrafter"/>
</dbReference>
<comment type="similarity">
    <text evidence="1">Belongs to the glycosyltransferase 34 family.</text>
</comment>
<dbReference type="PANTHER" id="PTHR31306:SF4">
    <property type="entry name" value="ALPHA-1,2-GALACTOSYLTRANSFERASE"/>
    <property type="match status" value="1"/>
</dbReference>
<evidence type="ECO:0000313" key="5">
    <source>
        <dbReference type="EMBL" id="CAD9704269.1"/>
    </source>
</evidence>
<sequence length="329" mass="38649">MGRMQGSVVLIRVFFSARVRKWMKIGLGMLVVARIYVYFFIVVITPLELNDDKPIDHVCEYLDTERIEERQRGLGKPVKDLKIALLTFEYKMDPDVVRESRDNQRRYAQKHGYTYLVTDQLVDTSLRPAPWSKFPIIKRFLPEYDFIVWLDTDALIANYTVKIEDVVNGKSNLFFAEDESQLNSGVFIIRNSPWSLWWLNEAAAQSWLVSGSHPFKYEQRAIHFLYGTERLNKDARKHGQPMYPRAAEVQANTEIVPYCALNSNICEEFWFGFMLYRRPHVPGWHCANKYENGDFILHLAGRSPSSYRDWLFLKFKPMIDSRGKRLGLW</sequence>
<keyword evidence="2" id="KW-0328">Glycosyltransferase</keyword>
<dbReference type="Pfam" id="PF05637">
    <property type="entry name" value="Glyco_transf_34"/>
    <property type="match status" value="1"/>
</dbReference>
<evidence type="ECO:0000256" key="1">
    <source>
        <dbReference type="ARBA" id="ARBA00005664"/>
    </source>
</evidence>
<evidence type="ECO:0000256" key="3">
    <source>
        <dbReference type="ARBA" id="ARBA00022679"/>
    </source>
</evidence>
<proteinExistence type="inferred from homology"/>
<dbReference type="GO" id="GO:0016757">
    <property type="term" value="F:glycosyltransferase activity"/>
    <property type="evidence" value="ECO:0007669"/>
    <property type="project" value="UniProtKB-KW"/>
</dbReference>
<accession>A0A7S2WSY7</accession>
<dbReference type="Gene3D" id="3.90.550.10">
    <property type="entry name" value="Spore Coat Polysaccharide Biosynthesis Protein SpsA, Chain A"/>
    <property type="match status" value="1"/>
</dbReference>
<gene>
    <name evidence="5" type="ORF">QSP1433_LOCUS15654</name>
</gene>
<dbReference type="PANTHER" id="PTHR31306">
    <property type="entry name" value="ALPHA-1,6-MANNOSYLTRANSFERASE MNN11-RELATED"/>
    <property type="match status" value="1"/>
</dbReference>
<dbReference type="SUPFAM" id="SSF53448">
    <property type="entry name" value="Nucleotide-diphospho-sugar transferases"/>
    <property type="match status" value="1"/>
</dbReference>
<dbReference type="EMBL" id="HBHK01024901">
    <property type="protein sequence ID" value="CAD9704269.1"/>
    <property type="molecule type" value="Transcribed_RNA"/>
</dbReference>